<evidence type="ECO:0000313" key="2">
    <source>
        <dbReference type="Proteomes" id="UP000027632"/>
    </source>
</evidence>
<comment type="caution">
    <text evidence="1">The sequence shown here is derived from an EMBL/GenBank/DDBJ whole genome shotgun (WGS) entry which is preliminary data.</text>
</comment>
<reference evidence="1 2" key="1">
    <citation type="submission" date="2014-04" db="EMBL/GenBank/DDBJ databases">
        <title>Draft genome sequence of the novel Streptomyces griseorubens JSD-1 playing a role in carbon and nitrogen cycle.</title>
        <authorList>
            <consortium name="Shanghai Jiao Tong University"/>
            <person name="Feng H."/>
            <person name="Sun Y."/>
            <person name="Zhi Y."/>
            <person name="Mao L."/>
            <person name="Luo Y."/>
            <person name="Wei X."/>
            <person name="Zhou P."/>
        </authorList>
    </citation>
    <scope>NUCLEOTIDE SEQUENCE [LARGE SCALE GENOMIC DNA]</scope>
    <source>
        <strain evidence="1 2">JSD-1</strain>
    </source>
</reference>
<protein>
    <recommendedName>
        <fullName evidence="3">PLD phosphodiesterase domain-containing protein</fullName>
    </recommendedName>
</protein>
<name>A0ABR4SXM2_9ACTN</name>
<sequence length="298" mass="32838">MTQPDHVWQQIADLMEDATEEVVIIAPFIKKAIFEETIAVVPSSVQKITCVTRWTPAEVAAGVSDPEIIEAAQSDERISIALCASLHAKLYRADGRCLVGSANLTGKATGRVPNANVELLLEVPMGHPEVQRVVGQIDARSTVATPHTAALVRQQADILRSERVTPPSEDEAAPCWLPETRRPENVYALYSGRQRFTPLVEAGIVRDLAMLDVPAGLSEDAFNAEVEARLHAIPELDQLTAKQRLSNIELQRAIAERTGDPEDQARWTAETLAAWLQHFGRYYTEVGSWELRPGIEHA</sequence>
<accession>A0ABR4SXM2</accession>
<dbReference type="InterPro" id="IPR059166">
    <property type="entry name" value="PLD-like_cat"/>
</dbReference>
<proteinExistence type="predicted"/>
<dbReference type="EMBL" id="JJMG01000187">
    <property type="protein sequence ID" value="KEG39387.1"/>
    <property type="molecule type" value="Genomic_DNA"/>
</dbReference>
<dbReference type="Proteomes" id="UP000027632">
    <property type="component" value="Unassembled WGS sequence"/>
</dbReference>
<keyword evidence="2" id="KW-1185">Reference proteome</keyword>
<dbReference type="CDD" id="cd09176">
    <property type="entry name" value="PLDc_unchar6"/>
    <property type="match status" value="1"/>
</dbReference>
<organism evidence="1 2">
    <name type="scientific">Streptomyces griseorubens</name>
    <dbReference type="NCBI Taxonomy" id="66897"/>
    <lineage>
        <taxon>Bacteria</taxon>
        <taxon>Bacillati</taxon>
        <taxon>Actinomycetota</taxon>
        <taxon>Actinomycetes</taxon>
        <taxon>Kitasatosporales</taxon>
        <taxon>Streptomycetaceae</taxon>
        <taxon>Streptomyces</taxon>
        <taxon>Streptomyces althioticus group</taxon>
    </lineage>
</organism>
<dbReference type="RefSeq" id="WP_037642084.1">
    <property type="nucleotide sequence ID" value="NZ_KL503830.1"/>
</dbReference>
<evidence type="ECO:0000313" key="1">
    <source>
        <dbReference type="EMBL" id="KEG39387.1"/>
    </source>
</evidence>
<evidence type="ECO:0008006" key="3">
    <source>
        <dbReference type="Google" id="ProtNLM"/>
    </source>
</evidence>
<gene>
    <name evidence="1" type="ORF">DJ64_14505</name>
</gene>
<dbReference type="Gene3D" id="3.30.870.10">
    <property type="entry name" value="Endonuclease Chain A"/>
    <property type="match status" value="1"/>
</dbReference>